<dbReference type="InterPro" id="IPR001524">
    <property type="entry name" value="Glyco_hydro_6_CS"/>
</dbReference>
<dbReference type="Pfam" id="PF01341">
    <property type="entry name" value="Glyco_hydro_6"/>
    <property type="match status" value="1"/>
</dbReference>
<keyword evidence="2 7" id="KW-0136">Cellulose degradation</keyword>
<sequence length="1080" mass="121414">MVQLTQLVLASAAFAGAVSAAPKPPSPPSVNPWTGKDRYVVQSYGKKLDQTIASFTAQNDTLNAARTRTVAQKISTFTWVTTRDGLSLIPTAIKEARQQRKPGKKMIVGLVLYNLPDRDCSAGESAGELSLANNGLEIYKKEFVDKYAKLVSQAKDLDFAIVLEPDSLGNAITNQGVPFCATATPAYEEGIAYAIAKLQFPNVHLYIDAAHGGWLGWADNLKPTAQIFAKVVAMAKKLNPAAKIRGYATNVSNYNSFQAKVRENYTEYSPSWDESHYASSLAPYLEAEGLPSNFIIDQGRVALPGARAEWGEWCNVEPAGYGALPGSKQNNTNVDSLVWIKPGGESDGKCGLAGAPAAGAWFDEYVQMLVKNADPPLEPTYLKKPKVYSRILNLCHHIDSPGAVLSVPISASPQDGFRRFRPQQSMYRLQEITRHQPRGTKQDLSSPLLRLPNEIRNMIYTHICISTTVNHGHPKNGSKEGCAFTQTFLLTSSQIYAEAVELMYSLATFDLSSGSVDVPKLLCLKSLNPEYRHLITSIQVNAKFAEDAIFLIEEGKVEEVLGDHSPAECLFDLERLHVRDLYWADVRMRDELRYLFDMEGLIITDHATNGLPRWSPEEPFTYGQLKAQTVTIATNHFVDTIAGNRLTFILWTTIPSNEIMAEKINDPAARNVEAITRDNQLNSPLLRLPAELRNKIYFFTFDTNEVRLKSPVERVNPDFDCPPGISYPLGLVQSCIQCRYEALPYFWKTTVFQLRHRLFPWTSADLNSKVQTVFNQIQIIRFEAGGMHYILFDRYQHSDFEKYTALRKVLMQWPNEDTAAADIGWQLSSNSALSTPLVSKHRVLEQRPHFTSTMVLRLSDLGSMEPRVLPPEQKDDRDDDLRCVDDVFHINCERPARCQDPQLEVKDTKEITQRNQVGSPLLRLPAELRNMIYWNVFAGAVIAINKPHTKKDNILTTYPSVRALMYACSQLYREAEIYMFGLTLFAPSYFALRFLWLSNMCAGMPGVGTASIMGCKITAGNARAIIEGKIKKEDLAYYPCLRQIFVQLWDHRVSVKRSEFYRRVFREAFGIPNLDVKFIK</sequence>
<dbReference type="Proteomes" id="UP000596902">
    <property type="component" value="Unassembled WGS sequence"/>
</dbReference>
<evidence type="ECO:0000256" key="3">
    <source>
        <dbReference type="ARBA" id="ARBA00023277"/>
    </source>
</evidence>
<reference evidence="9" key="2">
    <citation type="submission" date="2020-08" db="EMBL/GenBank/DDBJ databases">
        <title>Draft Genome Sequence of Cumin Blight Pathogen Alternaria burnsii.</title>
        <authorList>
            <person name="Feng Z."/>
        </authorList>
    </citation>
    <scope>NUCLEOTIDE SEQUENCE</scope>
    <source>
        <strain evidence="9">CBS107.38</strain>
    </source>
</reference>
<keyword evidence="1 7" id="KW-0378">Hydrolase</keyword>
<accession>A0A8H7AXS7</accession>
<dbReference type="PRINTS" id="PR00733">
    <property type="entry name" value="GLHYDRLASE6"/>
</dbReference>
<keyword evidence="8" id="KW-0812">Transmembrane</keyword>
<evidence type="ECO:0000256" key="8">
    <source>
        <dbReference type="SAM" id="Phobius"/>
    </source>
</evidence>
<proteinExistence type="inferred from homology"/>
<dbReference type="Gene3D" id="3.20.20.40">
    <property type="entry name" value="1, 4-beta cellobiohydrolase"/>
    <property type="match status" value="1"/>
</dbReference>
<keyword evidence="10" id="KW-1185">Reference proteome</keyword>
<feature type="transmembrane region" description="Helical" evidence="8">
    <location>
        <begin position="977"/>
        <end position="996"/>
    </location>
</feature>
<evidence type="ECO:0000313" key="10">
    <source>
        <dbReference type="Proteomes" id="UP000596902"/>
    </source>
</evidence>
<organism evidence="9 10">
    <name type="scientific">Alternaria burnsii</name>
    <dbReference type="NCBI Taxonomy" id="1187904"/>
    <lineage>
        <taxon>Eukaryota</taxon>
        <taxon>Fungi</taxon>
        <taxon>Dikarya</taxon>
        <taxon>Ascomycota</taxon>
        <taxon>Pezizomycotina</taxon>
        <taxon>Dothideomycetes</taxon>
        <taxon>Pleosporomycetidae</taxon>
        <taxon>Pleosporales</taxon>
        <taxon>Pleosporineae</taxon>
        <taxon>Pleosporaceae</taxon>
        <taxon>Alternaria</taxon>
        <taxon>Alternaria sect. Alternaria</taxon>
    </lineage>
</organism>
<dbReference type="EMBL" id="JAAABM010000016">
    <property type="protein sequence ID" value="KAF7672542.1"/>
    <property type="molecule type" value="Genomic_DNA"/>
</dbReference>
<feature type="signal peptide" evidence="7">
    <location>
        <begin position="1"/>
        <end position="20"/>
    </location>
</feature>
<keyword evidence="8" id="KW-1133">Transmembrane helix</keyword>
<evidence type="ECO:0000256" key="5">
    <source>
        <dbReference type="ARBA" id="ARBA00023326"/>
    </source>
</evidence>
<comment type="caution">
    <text evidence="9">The sequence shown here is derived from an EMBL/GenBank/DDBJ whole genome shotgun (WGS) entry which is preliminary data.</text>
</comment>
<dbReference type="SUPFAM" id="SSF51989">
    <property type="entry name" value="Glycosyl hydrolases family 6, cellulases"/>
    <property type="match status" value="1"/>
</dbReference>
<evidence type="ECO:0000256" key="4">
    <source>
        <dbReference type="ARBA" id="ARBA00023295"/>
    </source>
</evidence>
<dbReference type="EC" id="3.2.1.-" evidence="7"/>
<evidence type="ECO:0000256" key="1">
    <source>
        <dbReference type="ARBA" id="ARBA00022801"/>
    </source>
</evidence>
<dbReference type="InterPro" id="IPR036434">
    <property type="entry name" value="Beta_cellobiohydrolase_sf"/>
</dbReference>
<dbReference type="GeneID" id="62207798"/>
<keyword evidence="5 7" id="KW-0624">Polysaccharide degradation</keyword>
<keyword evidence="7" id="KW-0732">Signal</keyword>
<dbReference type="GO" id="GO:0004553">
    <property type="term" value="F:hydrolase activity, hydrolyzing O-glycosyl compounds"/>
    <property type="evidence" value="ECO:0007669"/>
    <property type="project" value="InterPro"/>
</dbReference>
<protein>
    <recommendedName>
        <fullName evidence="7">Glucanase</fullName>
        <ecNumber evidence="7">3.2.1.-</ecNumber>
    </recommendedName>
</protein>
<feature type="active site" description="Proton donor" evidence="6">
    <location>
        <position position="166"/>
    </location>
</feature>
<keyword evidence="3 7" id="KW-0119">Carbohydrate metabolism</keyword>
<dbReference type="PROSITE" id="PS00656">
    <property type="entry name" value="GLYCOSYL_HYDROL_F6_2"/>
    <property type="match status" value="1"/>
</dbReference>
<dbReference type="PANTHER" id="PTHR34876">
    <property type="match status" value="1"/>
</dbReference>
<feature type="chain" id="PRO_5034604605" description="Glucanase" evidence="7">
    <location>
        <begin position="21"/>
        <end position="1080"/>
    </location>
</feature>
<evidence type="ECO:0000313" key="9">
    <source>
        <dbReference type="EMBL" id="KAF7672542.1"/>
    </source>
</evidence>
<dbReference type="InterPro" id="IPR016288">
    <property type="entry name" value="Beta_cellobiohydrolase"/>
</dbReference>
<keyword evidence="4 7" id="KW-0326">Glycosidase</keyword>
<dbReference type="RefSeq" id="XP_038782895.1">
    <property type="nucleotide sequence ID" value="XM_038934620.1"/>
</dbReference>
<dbReference type="PANTHER" id="PTHR34876:SF10">
    <property type="entry name" value="GLUCANASE"/>
    <property type="match status" value="1"/>
</dbReference>
<comment type="similarity">
    <text evidence="7">Belongs to the glycosyl hydrolase family 6.</text>
</comment>
<dbReference type="AlphaFoldDB" id="A0A8H7AXS7"/>
<evidence type="ECO:0000256" key="7">
    <source>
        <dbReference type="RuleBase" id="RU361186"/>
    </source>
</evidence>
<keyword evidence="8" id="KW-0472">Membrane</keyword>
<reference evidence="9" key="1">
    <citation type="submission" date="2020-01" db="EMBL/GenBank/DDBJ databases">
        <authorList>
            <person name="Feng Z.H.Z."/>
        </authorList>
    </citation>
    <scope>NUCLEOTIDE SEQUENCE</scope>
    <source>
        <strain evidence="9">CBS107.38</strain>
    </source>
</reference>
<evidence type="ECO:0000256" key="2">
    <source>
        <dbReference type="ARBA" id="ARBA00023001"/>
    </source>
</evidence>
<evidence type="ECO:0000256" key="6">
    <source>
        <dbReference type="PROSITE-ProRule" id="PRU10057"/>
    </source>
</evidence>
<gene>
    <name evidence="9" type="ORF">GT037_009573</name>
</gene>
<name>A0A8H7AXS7_9PLEO</name>
<dbReference type="GO" id="GO:0030245">
    <property type="term" value="P:cellulose catabolic process"/>
    <property type="evidence" value="ECO:0007669"/>
    <property type="project" value="UniProtKB-KW"/>
</dbReference>